<gene>
    <name evidence="1" type="ORF">SNEC2469_LOCUS26798</name>
</gene>
<protein>
    <submittedName>
        <fullName evidence="1">Uncharacterized protein</fullName>
    </submittedName>
</protein>
<dbReference type="Proteomes" id="UP000601435">
    <property type="component" value="Unassembled WGS sequence"/>
</dbReference>
<name>A0A813A5Z9_9DINO</name>
<organism evidence="1 2">
    <name type="scientific">Symbiodinium necroappetens</name>
    <dbReference type="NCBI Taxonomy" id="1628268"/>
    <lineage>
        <taxon>Eukaryota</taxon>
        <taxon>Sar</taxon>
        <taxon>Alveolata</taxon>
        <taxon>Dinophyceae</taxon>
        <taxon>Suessiales</taxon>
        <taxon>Symbiodiniaceae</taxon>
        <taxon>Symbiodinium</taxon>
    </lineage>
</organism>
<dbReference type="AlphaFoldDB" id="A0A813A5Z9"/>
<proteinExistence type="predicted"/>
<feature type="non-terminal residue" evidence="1">
    <location>
        <position position="1"/>
    </location>
</feature>
<evidence type="ECO:0000313" key="1">
    <source>
        <dbReference type="EMBL" id="CAE7855060.1"/>
    </source>
</evidence>
<accession>A0A813A5Z9</accession>
<keyword evidence="2" id="KW-1185">Reference proteome</keyword>
<comment type="caution">
    <text evidence="1">The sequence shown here is derived from an EMBL/GenBank/DDBJ whole genome shotgun (WGS) entry which is preliminary data.</text>
</comment>
<evidence type="ECO:0000313" key="2">
    <source>
        <dbReference type="Proteomes" id="UP000601435"/>
    </source>
</evidence>
<sequence>VTMIDAAVGVMTTDAVVEVTMTAEEVAMIGGAVVEVMTVDGMTMVAAVEEMTMVAAVEEMTMVAAVEEMTTVAAVEEMMTEMVEATVVEATVVEATVVEETEGAMMMVPDLEIGTGSMFLSRQLGSLPRNWLLSSQHCEQRQRCQFSEMRALTHLISQRLPASRAAVA</sequence>
<dbReference type="EMBL" id="CAJNJA010055285">
    <property type="protein sequence ID" value="CAE7855060.1"/>
    <property type="molecule type" value="Genomic_DNA"/>
</dbReference>
<reference evidence="1" key="1">
    <citation type="submission" date="2021-02" db="EMBL/GenBank/DDBJ databases">
        <authorList>
            <person name="Dougan E. K."/>
            <person name="Rhodes N."/>
            <person name="Thang M."/>
            <person name="Chan C."/>
        </authorList>
    </citation>
    <scope>NUCLEOTIDE SEQUENCE</scope>
</reference>
<dbReference type="OrthoDB" id="447991at2759"/>